<evidence type="ECO:0000313" key="2">
    <source>
        <dbReference type="EMBL" id="QRD00366.1"/>
    </source>
</evidence>
<feature type="transmembrane region" description="Helical" evidence="1">
    <location>
        <begin position="12"/>
        <end position="34"/>
    </location>
</feature>
<feature type="transmembrane region" description="Helical" evidence="1">
    <location>
        <begin position="293"/>
        <end position="318"/>
    </location>
</feature>
<dbReference type="OrthoDB" id="3640947at2759"/>
<dbReference type="Proteomes" id="UP000663193">
    <property type="component" value="Chromosome 10"/>
</dbReference>
<dbReference type="VEuPathDB" id="FungiDB:JI435_072270"/>
<feature type="transmembrane region" description="Helical" evidence="1">
    <location>
        <begin position="214"/>
        <end position="235"/>
    </location>
</feature>
<evidence type="ECO:0000313" key="3">
    <source>
        <dbReference type="Proteomes" id="UP000663193"/>
    </source>
</evidence>
<keyword evidence="1" id="KW-1133">Transmembrane helix</keyword>
<dbReference type="OMA" id="NGGVWIH"/>
<dbReference type="AlphaFoldDB" id="A0A7U2I1Z1"/>
<feature type="transmembrane region" description="Helical" evidence="1">
    <location>
        <begin position="163"/>
        <end position="183"/>
    </location>
</feature>
<feature type="transmembrane region" description="Helical" evidence="1">
    <location>
        <begin position="256"/>
        <end position="281"/>
    </location>
</feature>
<feature type="transmembrane region" description="Helical" evidence="1">
    <location>
        <begin position="120"/>
        <end position="142"/>
    </location>
</feature>
<gene>
    <name evidence="2" type="ORF">JI435_072270</name>
</gene>
<sequence>MSTNISDERASYQAVFALDIITAAGALILLGTASKPTFQRIIARRFTSTSKSHGTPLKTSLGTYLFLWPALFCLFAAYTTRFVSDLLQTHGFIAYEADLSWNGRPSFSIPENKWGTGVSALTFATTFATILFTVLLNGGVWIHATHIQSNGTGRVAPNMLSKIWNTFILLAMLATGMAAWGVGMSERDTSLGSLSSLSRLSWSNVLNHDPTTRILYIVHECIVVVASMSVTFEVLREYSTTNKNAHGSSESQHLARFAFVVVPLIWLRDIFIIYDIILLYVDTSGWSDNASLATTFLLIIFGQFANLTILAMILWGAWRMGRTVKLFDSNSSA</sequence>
<reference evidence="3" key="1">
    <citation type="journal article" date="2021" name="BMC Genomics">
        <title>Chromosome-level genome assembly and manually-curated proteome of model necrotroph Parastagonospora nodorum Sn15 reveals a genome-wide trove of candidate effector homologs, and redundancy of virulence-related functions within an accessory chromosome.</title>
        <authorList>
            <person name="Bertazzoni S."/>
            <person name="Jones D.A.B."/>
            <person name="Phan H.T."/>
            <person name="Tan K.-C."/>
            <person name="Hane J.K."/>
        </authorList>
    </citation>
    <scope>NUCLEOTIDE SEQUENCE [LARGE SCALE GENOMIC DNA]</scope>
    <source>
        <strain evidence="3">SN15 / ATCC MYA-4574 / FGSC 10173)</strain>
    </source>
</reference>
<proteinExistence type="predicted"/>
<accession>A0A7U2I1Z1</accession>
<feature type="transmembrane region" description="Helical" evidence="1">
    <location>
        <begin position="55"/>
        <end position="78"/>
    </location>
</feature>
<name>A0A7U2I1Z1_PHANO</name>
<keyword evidence="3" id="KW-1185">Reference proteome</keyword>
<dbReference type="EMBL" id="CP069032">
    <property type="protein sequence ID" value="QRD00366.1"/>
    <property type="molecule type" value="Genomic_DNA"/>
</dbReference>
<keyword evidence="1" id="KW-0812">Transmembrane</keyword>
<keyword evidence="1" id="KW-0472">Membrane</keyword>
<evidence type="ECO:0000256" key="1">
    <source>
        <dbReference type="SAM" id="Phobius"/>
    </source>
</evidence>
<protein>
    <submittedName>
        <fullName evidence="2">Uncharacterized protein</fullName>
    </submittedName>
</protein>
<organism evidence="2 3">
    <name type="scientific">Phaeosphaeria nodorum (strain SN15 / ATCC MYA-4574 / FGSC 10173)</name>
    <name type="common">Glume blotch fungus</name>
    <name type="synonym">Parastagonospora nodorum</name>
    <dbReference type="NCBI Taxonomy" id="321614"/>
    <lineage>
        <taxon>Eukaryota</taxon>
        <taxon>Fungi</taxon>
        <taxon>Dikarya</taxon>
        <taxon>Ascomycota</taxon>
        <taxon>Pezizomycotina</taxon>
        <taxon>Dothideomycetes</taxon>
        <taxon>Pleosporomycetidae</taxon>
        <taxon>Pleosporales</taxon>
        <taxon>Pleosporineae</taxon>
        <taxon>Phaeosphaeriaceae</taxon>
        <taxon>Parastagonospora</taxon>
    </lineage>
</organism>